<dbReference type="RefSeq" id="WP_147130364.1">
    <property type="nucleotide sequence ID" value="NZ_BJXA01000014.1"/>
</dbReference>
<evidence type="ECO:0000313" key="2">
    <source>
        <dbReference type="EMBL" id="GEM38264.1"/>
    </source>
</evidence>
<protein>
    <submittedName>
        <fullName evidence="2">Uncharacterized protein</fullName>
    </submittedName>
</protein>
<evidence type="ECO:0000313" key="3">
    <source>
        <dbReference type="Proteomes" id="UP000321424"/>
    </source>
</evidence>
<feature type="transmembrane region" description="Helical" evidence="1">
    <location>
        <begin position="174"/>
        <end position="197"/>
    </location>
</feature>
<keyword evidence="1" id="KW-0472">Membrane</keyword>
<organism evidence="2 3">
    <name type="scientific">Nocardia ninae NBRC 108245</name>
    <dbReference type="NCBI Taxonomy" id="1210091"/>
    <lineage>
        <taxon>Bacteria</taxon>
        <taxon>Bacillati</taxon>
        <taxon>Actinomycetota</taxon>
        <taxon>Actinomycetes</taxon>
        <taxon>Mycobacteriales</taxon>
        <taxon>Nocardiaceae</taxon>
        <taxon>Nocardia</taxon>
    </lineage>
</organism>
<feature type="transmembrane region" description="Helical" evidence="1">
    <location>
        <begin position="99"/>
        <end position="119"/>
    </location>
</feature>
<name>A0A511MC64_9NOCA</name>
<dbReference type="EMBL" id="BJXA01000014">
    <property type="protein sequence ID" value="GEM38264.1"/>
    <property type="molecule type" value="Genomic_DNA"/>
</dbReference>
<keyword evidence="3" id="KW-1185">Reference proteome</keyword>
<keyword evidence="1" id="KW-0812">Transmembrane</keyword>
<comment type="caution">
    <text evidence="2">The sequence shown here is derived from an EMBL/GenBank/DDBJ whole genome shotgun (WGS) entry which is preliminary data.</text>
</comment>
<feature type="transmembrane region" description="Helical" evidence="1">
    <location>
        <begin position="139"/>
        <end position="162"/>
    </location>
</feature>
<dbReference type="Proteomes" id="UP000321424">
    <property type="component" value="Unassembled WGS sequence"/>
</dbReference>
<proteinExistence type="predicted"/>
<feature type="transmembrane region" description="Helical" evidence="1">
    <location>
        <begin position="27"/>
        <end position="47"/>
    </location>
</feature>
<dbReference type="OrthoDB" id="4542741at2"/>
<sequence length="359" mass="38055">MIAMVLAPLMWVAALTRAWRWWWSRGWVLGCITVALGVVAVHLSLNIPAAERFLQAVAPMPNFSTGLRMVLFNLIAASTGALTLAVTIDPARLARGVRILAAIAVAGSVVALAIFVGTPPVPQAAGGFEFDQAYSHLPGYAEAGIAGALFPALLCPALMVMAARPADLRTVTGWSLALLSAGLAAATAWAWIRLVYFGAVRYGGAAPMPVVFEVTRAVSAAGVLVIFIGMMLSPMVSWARARRVLRAIGPMYDELVGRWPGVRRPSRRGSSADEKASDRVTELLDALSMEIEQAGGSDGSVTEQREVAAAVADWLISGHRCAALNGESVRSAALAAGLDRRWAVTLAQAYRKKQREVVA</sequence>
<feature type="transmembrane region" description="Helical" evidence="1">
    <location>
        <begin position="217"/>
        <end position="236"/>
    </location>
</feature>
<dbReference type="AlphaFoldDB" id="A0A511MC64"/>
<reference evidence="2 3" key="1">
    <citation type="submission" date="2019-07" db="EMBL/GenBank/DDBJ databases">
        <title>Whole genome shotgun sequence of Nocardia ninae NBRC 108245.</title>
        <authorList>
            <person name="Hosoyama A."/>
            <person name="Uohara A."/>
            <person name="Ohji S."/>
            <person name="Ichikawa N."/>
        </authorList>
    </citation>
    <scope>NUCLEOTIDE SEQUENCE [LARGE SCALE GENOMIC DNA]</scope>
    <source>
        <strain evidence="2 3">NBRC 108245</strain>
    </source>
</reference>
<evidence type="ECO:0000256" key="1">
    <source>
        <dbReference type="SAM" id="Phobius"/>
    </source>
</evidence>
<accession>A0A511MC64</accession>
<feature type="transmembrane region" description="Helical" evidence="1">
    <location>
        <begin position="67"/>
        <end position="87"/>
    </location>
</feature>
<gene>
    <name evidence="2" type="ORF">NN4_27830</name>
</gene>
<keyword evidence="1" id="KW-1133">Transmembrane helix</keyword>